<keyword evidence="5 9" id="KW-0812">Transmembrane</keyword>
<dbReference type="InterPro" id="IPR055348">
    <property type="entry name" value="DctQ"/>
</dbReference>
<organism evidence="12 13">
    <name type="scientific">Advenella mandrilli</name>
    <dbReference type="NCBI Taxonomy" id="2800330"/>
    <lineage>
        <taxon>Bacteria</taxon>
        <taxon>Pseudomonadati</taxon>
        <taxon>Pseudomonadota</taxon>
        <taxon>Betaproteobacteria</taxon>
        <taxon>Burkholderiales</taxon>
        <taxon>Alcaligenaceae</taxon>
    </lineage>
</organism>
<feature type="transmembrane region" description="Helical" evidence="9">
    <location>
        <begin position="70"/>
        <end position="88"/>
    </location>
</feature>
<evidence type="ECO:0000256" key="6">
    <source>
        <dbReference type="ARBA" id="ARBA00022989"/>
    </source>
</evidence>
<evidence type="ECO:0000313" key="13">
    <source>
        <dbReference type="Proteomes" id="UP000635316"/>
    </source>
</evidence>
<dbReference type="EMBL" id="JAENGP010000009">
    <property type="protein sequence ID" value="MBK1781342.1"/>
    <property type="molecule type" value="Genomic_DNA"/>
</dbReference>
<sequence>MSSDQTDKTQTDKTQTETSEQEFPDAVNNKRLKLEDCLSVFIMGVLALITFANVLVRYFSNQSFAWTEEISIFFLIILTMVGSSSAFVRYQHIRIEYFADHGSAAKKWWFSIASNASVLLFFVLFTVLSLKMALDDYTYGDTSPAIGVPNWWYSMWMPLLSLLITWRLAGIMQDLIKVRPT</sequence>
<feature type="transmembrane region" description="Helical" evidence="9">
    <location>
        <begin position="108"/>
        <end position="130"/>
    </location>
</feature>
<dbReference type="RefSeq" id="WP_200236146.1">
    <property type="nucleotide sequence ID" value="NZ_JAENGP010000009.1"/>
</dbReference>
<evidence type="ECO:0000256" key="1">
    <source>
        <dbReference type="ARBA" id="ARBA00004429"/>
    </source>
</evidence>
<dbReference type="InterPro" id="IPR007387">
    <property type="entry name" value="TRAP_DctQ"/>
</dbReference>
<accession>A0ABS1EBT0</accession>
<comment type="function">
    <text evidence="9">Part of the tripartite ATP-independent periplasmic (TRAP) transport system.</text>
</comment>
<evidence type="ECO:0000256" key="5">
    <source>
        <dbReference type="ARBA" id="ARBA00022692"/>
    </source>
</evidence>
<dbReference type="Pfam" id="PF04290">
    <property type="entry name" value="DctQ"/>
    <property type="match status" value="1"/>
</dbReference>
<feature type="compositionally biased region" description="Basic and acidic residues" evidence="10">
    <location>
        <begin position="1"/>
        <end position="15"/>
    </location>
</feature>
<evidence type="ECO:0000313" key="12">
    <source>
        <dbReference type="EMBL" id="MBK1781342.1"/>
    </source>
</evidence>
<evidence type="ECO:0000259" key="11">
    <source>
        <dbReference type="Pfam" id="PF04290"/>
    </source>
</evidence>
<evidence type="ECO:0000256" key="8">
    <source>
        <dbReference type="ARBA" id="ARBA00038436"/>
    </source>
</evidence>
<evidence type="ECO:0000256" key="9">
    <source>
        <dbReference type="RuleBase" id="RU369079"/>
    </source>
</evidence>
<feature type="domain" description="Tripartite ATP-independent periplasmic transporters DctQ component" evidence="11">
    <location>
        <begin position="46"/>
        <end position="170"/>
    </location>
</feature>
<gene>
    <name evidence="12" type="ORF">JHL22_08935</name>
</gene>
<feature type="transmembrane region" description="Helical" evidence="9">
    <location>
        <begin position="150"/>
        <end position="169"/>
    </location>
</feature>
<reference evidence="12 13" key="1">
    <citation type="submission" date="2020-12" db="EMBL/GenBank/DDBJ databases">
        <authorList>
            <person name="Lu T."/>
            <person name="Wang Q."/>
            <person name="Han X."/>
        </authorList>
    </citation>
    <scope>NUCLEOTIDE SEQUENCE [LARGE SCALE GENOMIC DNA]</scope>
    <source>
        <strain evidence="12 13">WQ 585</strain>
    </source>
</reference>
<comment type="similarity">
    <text evidence="8 9">Belongs to the TRAP transporter small permease family.</text>
</comment>
<keyword evidence="7 9" id="KW-0472">Membrane</keyword>
<comment type="subcellular location">
    <subcellularLocation>
        <location evidence="1 9">Cell inner membrane</location>
        <topology evidence="1 9">Multi-pass membrane protein</topology>
    </subcellularLocation>
</comment>
<dbReference type="PANTHER" id="PTHR35011:SF2">
    <property type="entry name" value="2,3-DIKETO-L-GULONATE TRAP TRANSPORTER SMALL PERMEASE PROTEIN YIAM"/>
    <property type="match status" value="1"/>
</dbReference>
<comment type="caution">
    <text evidence="12">The sequence shown here is derived from an EMBL/GenBank/DDBJ whole genome shotgun (WGS) entry which is preliminary data.</text>
</comment>
<name>A0ABS1EBT0_9BURK</name>
<evidence type="ECO:0000256" key="10">
    <source>
        <dbReference type="SAM" id="MobiDB-lite"/>
    </source>
</evidence>
<evidence type="ECO:0000256" key="4">
    <source>
        <dbReference type="ARBA" id="ARBA00022519"/>
    </source>
</evidence>
<evidence type="ECO:0000256" key="7">
    <source>
        <dbReference type="ARBA" id="ARBA00023136"/>
    </source>
</evidence>
<comment type="subunit">
    <text evidence="9">The complex comprises the extracytoplasmic solute receptor protein and the two transmembrane proteins.</text>
</comment>
<feature type="transmembrane region" description="Helical" evidence="9">
    <location>
        <begin position="38"/>
        <end position="58"/>
    </location>
</feature>
<evidence type="ECO:0000256" key="2">
    <source>
        <dbReference type="ARBA" id="ARBA00022448"/>
    </source>
</evidence>
<protein>
    <recommendedName>
        <fullName evidence="9">TRAP transporter small permease protein</fullName>
    </recommendedName>
</protein>
<dbReference type="Proteomes" id="UP000635316">
    <property type="component" value="Unassembled WGS sequence"/>
</dbReference>
<proteinExistence type="inferred from homology"/>
<evidence type="ECO:0000256" key="3">
    <source>
        <dbReference type="ARBA" id="ARBA00022475"/>
    </source>
</evidence>
<keyword evidence="3" id="KW-1003">Cell membrane</keyword>
<dbReference type="PANTHER" id="PTHR35011">
    <property type="entry name" value="2,3-DIKETO-L-GULONATE TRAP TRANSPORTER SMALL PERMEASE PROTEIN YIAM"/>
    <property type="match status" value="1"/>
</dbReference>
<keyword evidence="2 9" id="KW-0813">Transport</keyword>
<keyword evidence="4 9" id="KW-0997">Cell inner membrane</keyword>
<keyword evidence="6 9" id="KW-1133">Transmembrane helix</keyword>
<feature type="region of interest" description="Disordered" evidence="10">
    <location>
        <begin position="1"/>
        <end position="22"/>
    </location>
</feature>
<keyword evidence="13" id="KW-1185">Reference proteome</keyword>